<sequence>MCVPGTGLEPAYLAVLAPKASASANFATPAFET</sequence>
<gene>
    <name evidence="1" type="ORF">UT41_C0002G0004</name>
</gene>
<organism evidence="1 2">
    <name type="scientific">Candidatus Wolfebacteria bacterium GW2011_GWC2_39_22</name>
    <dbReference type="NCBI Taxonomy" id="1619013"/>
    <lineage>
        <taxon>Bacteria</taxon>
        <taxon>Candidatus Wolfeibacteriota</taxon>
    </lineage>
</organism>
<evidence type="ECO:0000313" key="1">
    <source>
        <dbReference type="EMBL" id="KKR12230.1"/>
    </source>
</evidence>
<accession>A0A0G0QPA5</accession>
<comment type="caution">
    <text evidence="1">The sequence shown here is derived from an EMBL/GenBank/DDBJ whole genome shotgun (WGS) entry which is preliminary data.</text>
</comment>
<dbReference type="AlphaFoldDB" id="A0A0G0QPA5"/>
<protein>
    <submittedName>
        <fullName evidence="1">Uncharacterized protein</fullName>
    </submittedName>
</protein>
<dbReference type="Proteomes" id="UP000034665">
    <property type="component" value="Unassembled WGS sequence"/>
</dbReference>
<dbReference type="EMBL" id="LBWR01000002">
    <property type="protein sequence ID" value="KKR12230.1"/>
    <property type="molecule type" value="Genomic_DNA"/>
</dbReference>
<proteinExistence type="predicted"/>
<name>A0A0G0QPA5_9BACT</name>
<dbReference type="STRING" id="1619013.UT41_C0002G0004"/>
<evidence type="ECO:0000313" key="2">
    <source>
        <dbReference type="Proteomes" id="UP000034665"/>
    </source>
</evidence>
<reference evidence="1 2" key="1">
    <citation type="journal article" date="2015" name="Nature">
        <title>rRNA introns, odd ribosomes, and small enigmatic genomes across a large radiation of phyla.</title>
        <authorList>
            <person name="Brown C.T."/>
            <person name="Hug L.A."/>
            <person name="Thomas B.C."/>
            <person name="Sharon I."/>
            <person name="Castelle C.J."/>
            <person name="Singh A."/>
            <person name="Wilkins M.J."/>
            <person name="Williams K.H."/>
            <person name="Banfield J.F."/>
        </authorList>
    </citation>
    <scope>NUCLEOTIDE SEQUENCE [LARGE SCALE GENOMIC DNA]</scope>
</reference>